<dbReference type="Proteomes" id="UP000694843">
    <property type="component" value="Unplaced"/>
</dbReference>
<feature type="coiled-coil region" evidence="1">
    <location>
        <begin position="116"/>
        <end position="143"/>
    </location>
</feature>
<reference evidence="4" key="1">
    <citation type="submission" date="2025-08" db="UniProtKB">
        <authorList>
            <consortium name="RefSeq"/>
        </authorList>
    </citation>
    <scope>IDENTIFICATION</scope>
    <source>
        <tissue evidence="4">Whole organism</tissue>
    </source>
</reference>
<keyword evidence="1" id="KW-0175">Coiled coil</keyword>
<evidence type="ECO:0000313" key="3">
    <source>
        <dbReference type="Proteomes" id="UP000694843"/>
    </source>
</evidence>
<protein>
    <submittedName>
        <fullName evidence="4">Uncharacterized protein LOC125177542</fullName>
    </submittedName>
</protein>
<accession>A0A8B7N7D4</accession>
<evidence type="ECO:0000256" key="1">
    <source>
        <dbReference type="SAM" id="Coils"/>
    </source>
</evidence>
<organism evidence="3 4">
    <name type="scientific">Hyalella azteca</name>
    <name type="common">Amphipod</name>
    <dbReference type="NCBI Taxonomy" id="294128"/>
    <lineage>
        <taxon>Eukaryota</taxon>
        <taxon>Metazoa</taxon>
        <taxon>Ecdysozoa</taxon>
        <taxon>Arthropoda</taxon>
        <taxon>Crustacea</taxon>
        <taxon>Multicrustacea</taxon>
        <taxon>Malacostraca</taxon>
        <taxon>Eumalacostraca</taxon>
        <taxon>Peracarida</taxon>
        <taxon>Amphipoda</taxon>
        <taxon>Senticaudata</taxon>
        <taxon>Talitrida</taxon>
        <taxon>Talitroidea</taxon>
        <taxon>Hyalellidae</taxon>
        <taxon>Hyalella</taxon>
    </lineage>
</organism>
<proteinExistence type="predicted"/>
<keyword evidence="2" id="KW-0732">Signal</keyword>
<feature type="signal peptide" evidence="2">
    <location>
        <begin position="1"/>
        <end position="23"/>
    </location>
</feature>
<feature type="chain" id="PRO_5036988296" evidence="2">
    <location>
        <begin position="24"/>
        <end position="226"/>
    </location>
</feature>
<sequence length="226" mass="25341">MLRHTWASLSVILLAVSSNYCESLENKSNKLANRNTRDDIAGSPVSPTSTGIRDLGSFVKRDAPLNGIMNLLSVPRMILSTVEFVNRISDVISGGSSPFGDLDFVSDIDRAALALHQEFTRRFDQLEARVQGIQDTVEELRRGIPILLRSSQEALTLRSYTRKINSYYMRFALLREHVDEVQNYTWLDFAKNAVAFDDNSILNTLINIHGMVAPGYPFSVRLSLST</sequence>
<dbReference type="RefSeq" id="XP_018009535.2">
    <property type="nucleotide sequence ID" value="XM_018154046.2"/>
</dbReference>
<name>A0A8B7N7D4_HYAAZ</name>
<dbReference type="GeneID" id="125177542"/>
<keyword evidence="3" id="KW-1185">Reference proteome</keyword>
<evidence type="ECO:0000313" key="4">
    <source>
        <dbReference type="RefSeq" id="XP_018009535.2"/>
    </source>
</evidence>
<gene>
    <name evidence="4" type="primary">LOC125177542</name>
</gene>
<evidence type="ECO:0000256" key="2">
    <source>
        <dbReference type="SAM" id="SignalP"/>
    </source>
</evidence>
<dbReference type="AlphaFoldDB" id="A0A8B7N7D4"/>
<dbReference type="KEGG" id="hazt:125177542"/>